<dbReference type="GO" id="GO:0005975">
    <property type="term" value="P:carbohydrate metabolic process"/>
    <property type="evidence" value="ECO:0007669"/>
    <property type="project" value="InterPro"/>
</dbReference>
<dbReference type="SUPFAM" id="SSF51445">
    <property type="entry name" value="(Trans)glycosidases"/>
    <property type="match status" value="1"/>
</dbReference>
<dbReference type="EC" id="3.2.1.21" evidence="2"/>
<evidence type="ECO:0000313" key="7">
    <source>
        <dbReference type="EMBL" id="CAK1544194.1"/>
    </source>
</evidence>
<comment type="caution">
    <text evidence="7">The sequence shown here is derived from an EMBL/GenBank/DDBJ whole genome shotgun (WGS) entry which is preliminary data.</text>
</comment>
<dbReference type="GO" id="GO:0008422">
    <property type="term" value="F:beta-glucosidase activity"/>
    <property type="evidence" value="ECO:0007669"/>
    <property type="project" value="TreeGrafter"/>
</dbReference>
<evidence type="ECO:0000256" key="1">
    <source>
        <dbReference type="ARBA" id="ARBA00010838"/>
    </source>
</evidence>
<evidence type="ECO:0000256" key="4">
    <source>
        <dbReference type="ARBA" id="ARBA00023295"/>
    </source>
</evidence>
<dbReference type="PRINTS" id="PR00131">
    <property type="entry name" value="GLHYDRLASE1"/>
</dbReference>
<dbReference type="AlphaFoldDB" id="A0AAV1J557"/>
<keyword evidence="8" id="KW-1185">Reference proteome</keyword>
<keyword evidence="3" id="KW-0378">Hydrolase</keyword>
<sequence length="257" mass="29874">MVSCSVPPLQRTKLKELGMSMFCHYVHPIFSKNGDFPEVVKRRVAAKSLEQGFFRSRLPELTKEEVNYLRGTADMLGLNHYITNLAYKNKSAIFSTDGPSWRNDHEVITFQLDEWKIGDSNRTRLVPWGFYKMLNRIKADFGNPPIFVTENGFSSHGGLYDDDRVIYYKSYLHAMLDAIDDGVNVVAYSAWSLMDNFEWIQGFTERFGLYEVDFNSTLRIRTPRKSAYVYKEIVRTRYLDLSFEPDLAQPMMIDQGH</sequence>
<dbReference type="PANTHER" id="PTHR10353:SF36">
    <property type="entry name" value="LP05116P"/>
    <property type="match status" value="1"/>
</dbReference>
<protein>
    <recommendedName>
        <fullName evidence="2">beta-glucosidase</fullName>
        <ecNumber evidence="2">3.2.1.21</ecNumber>
    </recommendedName>
</protein>
<dbReference type="PANTHER" id="PTHR10353">
    <property type="entry name" value="GLYCOSYL HYDROLASE"/>
    <property type="match status" value="1"/>
</dbReference>
<keyword evidence="4" id="KW-0326">Glycosidase</keyword>
<evidence type="ECO:0000256" key="3">
    <source>
        <dbReference type="ARBA" id="ARBA00022801"/>
    </source>
</evidence>
<dbReference type="Gene3D" id="3.20.20.80">
    <property type="entry name" value="Glycosidases"/>
    <property type="match status" value="1"/>
</dbReference>
<dbReference type="InterPro" id="IPR001360">
    <property type="entry name" value="Glyco_hydro_1"/>
</dbReference>
<feature type="active site" description="Nucleophile" evidence="5">
    <location>
        <position position="150"/>
    </location>
</feature>
<dbReference type="EMBL" id="CAVLEF010000005">
    <property type="protein sequence ID" value="CAK1544194.1"/>
    <property type="molecule type" value="Genomic_DNA"/>
</dbReference>
<proteinExistence type="inferred from homology"/>
<dbReference type="PROSITE" id="PS00572">
    <property type="entry name" value="GLYCOSYL_HYDROL_F1_1"/>
    <property type="match status" value="1"/>
</dbReference>
<dbReference type="Pfam" id="PF00232">
    <property type="entry name" value="Glyco_hydro_1"/>
    <property type="match status" value="1"/>
</dbReference>
<dbReference type="Proteomes" id="UP001497472">
    <property type="component" value="Unassembled WGS sequence"/>
</dbReference>
<accession>A0AAV1J557</accession>
<evidence type="ECO:0000256" key="2">
    <source>
        <dbReference type="ARBA" id="ARBA00012744"/>
    </source>
</evidence>
<organism evidence="7 8">
    <name type="scientific">Leptosia nina</name>
    <dbReference type="NCBI Taxonomy" id="320188"/>
    <lineage>
        <taxon>Eukaryota</taxon>
        <taxon>Metazoa</taxon>
        <taxon>Ecdysozoa</taxon>
        <taxon>Arthropoda</taxon>
        <taxon>Hexapoda</taxon>
        <taxon>Insecta</taxon>
        <taxon>Pterygota</taxon>
        <taxon>Neoptera</taxon>
        <taxon>Endopterygota</taxon>
        <taxon>Lepidoptera</taxon>
        <taxon>Glossata</taxon>
        <taxon>Ditrysia</taxon>
        <taxon>Papilionoidea</taxon>
        <taxon>Pieridae</taxon>
        <taxon>Pierinae</taxon>
        <taxon>Leptosia</taxon>
    </lineage>
</organism>
<dbReference type="InterPro" id="IPR017853">
    <property type="entry name" value="GH"/>
</dbReference>
<reference evidence="7 8" key="1">
    <citation type="submission" date="2023-11" db="EMBL/GenBank/DDBJ databases">
        <authorList>
            <person name="Okamura Y."/>
        </authorList>
    </citation>
    <scope>NUCLEOTIDE SEQUENCE [LARGE SCALE GENOMIC DNA]</scope>
</reference>
<evidence type="ECO:0000313" key="8">
    <source>
        <dbReference type="Proteomes" id="UP001497472"/>
    </source>
</evidence>
<dbReference type="InterPro" id="IPR018120">
    <property type="entry name" value="Glyco_hydro_1_AS"/>
</dbReference>
<comment type="similarity">
    <text evidence="1 6">Belongs to the glycosyl hydrolase 1 family.</text>
</comment>
<evidence type="ECO:0000256" key="5">
    <source>
        <dbReference type="PROSITE-ProRule" id="PRU10055"/>
    </source>
</evidence>
<name>A0AAV1J557_9NEOP</name>
<gene>
    <name evidence="7" type="ORF">LNINA_LOCUS3961</name>
</gene>
<evidence type="ECO:0000256" key="6">
    <source>
        <dbReference type="RuleBase" id="RU003690"/>
    </source>
</evidence>